<dbReference type="Pfam" id="PF24758">
    <property type="entry name" value="LRR_At5g56370"/>
    <property type="match status" value="1"/>
</dbReference>
<dbReference type="CDD" id="cd22160">
    <property type="entry name" value="F-box_AtFBL13-like"/>
    <property type="match status" value="1"/>
</dbReference>
<feature type="compositionally biased region" description="Basic and acidic residues" evidence="1">
    <location>
        <begin position="1"/>
        <end position="10"/>
    </location>
</feature>
<sequence length="591" mass="64652">MSRSPADRTQPKSYRRNKKGAKWSAGVAEWTRGGGTFSPPPSSRRTPFPKAKNPTPIAAMEAGGCDGGPMTYGQVEQLFNSFEGPTAQERIDCIVPFLVSLLPPPFVPVPDAAGDDSDDDRFSLTSSDSEDSDIGAADPAAFHPAALGDGQDHISRLPDALLSNIISRLATREAARTVVLSTRWRGVWAATPLLVDDAHLVDGPFDIPIVRSLSRCVAAHPGPVRAVRVTSVSFYAHEYALQRLVKDLADKGVQDLILLNRPWPLNMPLPDDILRCASLERLYLGVRQFPEITAPRLPVFDKLRELGLFHCVVSDEEVDALLAHCPKLEVFSIVMTYGGPSRLHIMSRSLRVAVDWNCMLDEVVVKDAPCLERLILNTIDETERRPVKIVCAPRLKLLGFLDLNLHTLEIGGVAIKAGINVRARAMVPSLKILAVIVQFACSQEAKMLPTLLKCFPHLETLHVLPIPSESPNSVHDLEFWESLGPCECLESHLKMLVVHGCLVQTNEIGFLQYIIREGKALKAVGLSPSPENKVAFDLVTAIFCESNAASDGGGSASVPLTKISGRWNFQNSIDMSLDDPFFVDDVQLPSF</sequence>
<dbReference type="InterPro" id="IPR036047">
    <property type="entry name" value="F-box-like_dom_sf"/>
</dbReference>
<gene>
    <name evidence="5" type="ORF">U9M48_018549</name>
</gene>
<name>A0AAQ3WQE6_PASNO</name>
<dbReference type="InterPro" id="IPR053781">
    <property type="entry name" value="F-box_AtFBL13-like"/>
</dbReference>
<keyword evidence="6" id="KW-1185">Reference proteome</keyword>
<evidence type="ECO:0000313" key="5">
    <source>
        <dbReference type="EMBL" id="WVZ69820.1"/>
    </source>
</evidence>
<dbReference type="InterPro" id="IPR032675">
    <property type="entry name" value="LRR_dom_sf"/>
</dbReference>
<dbReference type="InterPro" id="IPR001810">
    <property type="entry name" value="F-box_dom"/>
</dbReference>
<dbReference type="AlphaFoldDB" id="A0AAQ3WQE6"/>
<feature type="domain" description="F-box/LRR-repeat protein 15/At3g58940/PEG3-like LRR" evidence="4">
    <location>
        <begin position="241"/>
        <end position="463"/>
    </location>
</feature>
<evidence type="ECO:0000259" key="3">
    <source>
        <dbReference type="Pfam" id="PF08387"/>
    </source>
</evidence>
<evidence type="ECO:0000256" key="1">
    <source>
        <dbReference type="SAM" id="MobiDB-lite"/>
    </source>
</evidence>
<dbReference type="EMBL" id="CP144748">
    <property type="protein sequence ID" value="WVZ69820.1"/>
    <property type="molecule type" value="Genomic_DNA"/>
</dbReference>
<feature type="domain" description="FBD" evidence="3">
    <location>
        <begin position="483"/>
        <end position="524"/>
    </location>
</feature>
<dbReference type="PANTHER" id="PTHR32141">
    <property type="match status" value="1"/>
</dbReference>
<dbReference type="SUPFAM" id="SSF52047">
    <property type="entry name" value="RNI-like"/>
    <property type="match status" value="1"/>
</dbReference>
<evidence type="ECO:0000259" key="2">
    <source>
        <dbReference type="Pfam" id="PF00646"/>
    </source>
</evidence>
<reference evidence="5 6" key="1">
    <citation type="submission" date="2024-02" db="EMBL/GenBank/DDBJ databases">
        <title>High-quality chromosome-scale genome assembly of Pensacola bahiagrass (Paspalum notatum Flugge var. saurae).</title>
        <authorList>
            <person name="Vega J.M."/>
            <person name="Podio M."/>
            <person name="Orjuela J."/>
            <person name="Siena L.A."/>
            <person name="Pessino S.C."/>
            <person name="Combes M.C."/>
            <person name="Mariac C."/>
            <person name="Albertini E."/>
            <person name="Pupilli F."/>
            <person name="Ortiz J.P.A."/>
            <person name="Leblanc O."/>
        </authorList>
    </citation>
    <scope>NUCLEOTIDE SEQUENCE [LARGE SCALE GENOMIC DNA]</scope>
    <source>
        <strain evidence="5">R1</strain>
        <tissue evidence="5">Leaf</tissue>
    </source>
</reference>
<dbReference type="Gene3D" id="3.80.10.10">
    <property type="entry name" value="Ribonuclease Inhibitor"/>
    <property type="match status" value="1"/>
</dbReference>
<dbReference type="Pfam" id="PF08387">
    <property type="entry name" value="FBD"/>
    <property type="match status" value="1"/>
</dbReference>
<evidence type="ECO:0000313" key="6">
    <source>
        <dbReference type="Proteomes" id="UP001341281"/>
    </source>
</evidence>
<dbReference type="InterPro" id="IPR006566">
    <property type="entry name" value="FBD"/>
</dbReference>
<dbReference type="InterPro" id="IPR055302">
    <property type="entry name" value="F-box_dom-containing"/>
</dbReference>
<dbReference type="PANTHER" id="PTHR32141:SF61">
    <property type="entry name" value="OS01G0598400 PROTEIN"/>
    <property type="match status" value="1"/>
</dbReference>
<dbReference type="InterPro" id="IPR055411">
    <property type="entry name" value="LRR_FXL15/At3g58940/PEG3-like"/>
</dbReference>
<accession>A0AAQ3WQE6</accession>
<dbReference type="Proteomes" id="UP001341281">
    <property type="component" value="Chromosome 04"/>
</dbReference>
<feature type="domain" description="F-box" evidence="2">
    <location>
        <begin position="154"/>
        <end position="188"/>
    </location>
</feature>
<organism evidence="5 6">
    <name type="scientific">Paspalum notatum var. saurae</name>
    <dbReference type="NCBI Taxonomy" id="547442"/>
    <lineage>
        <taxon>Eukaryota</taxon>
        <taxon>Viridiplantae</taxon>
        <taxon>Streptophyta</taxon>
        <taxon>Embryophyta</taxon>
        <taxon>Tracheophyta</taxon>
        <taxon>Spermatophyta</taxon>
        <taxon>Magnoliopsida</taxon>
        <taxon>Liliopsida</taxon>
        <taxon>Poales</taxon>
        <taxon>Poaceae</taxon>
        <taxon>PACMAD clade</taxon>
        <taxon>Panicoideae</taxon>
        <taxon>Andropogonodae</taxon>
        <taxon>Paspaleae</taxon>
        <taxon>Paspalinae</taxon>
        <taxon>Paspalum</taxon>
    </lineage>
</organism>
<dbReference type="SUPFAM" id="SSF81383">
    <property type="entry name" value="F-box domain"/>
    <property type="match status" value="1"/>
</dbReference>
<evidence type="ECO:0000259" key="4">
    <source>
        <dbReference type="Pfam" id="PF24758"/>
    </source>
</evidence>
<dbReference type="Pfam" id="PF00646">
    <property type="entry name" value="F-box"/>
    <property type="match status" value="1"/>
</dbReference>
<protein>
    <recommendedName>
        <fullName evidence="7">F-box domain-containing protein</fullName>
    </recommendedName>
</protein>
<proteinExistence type="predicted"/>
<feature type="region of interest" description="Disordered" evidence="1">
    <location>
        <begin position="109"/>
        <end position="141"/>
    </location>
</feature>
<feature type="region of interest" description="Disordered" evidence="1">
    <location>
        <begin position="1"/>
        <end position="55"/>
    </location>
</feature>
<evidence type="ECO:0008006" key="7">
    <source>
        <dbReference type="Google" id="ProtNLM"/>
    </source>
</evidence>